<keyword evidence="1" id="KW-0472">Membrane</keyword>
<keyword evidence="1" id="KW-1133">Transmembrane helix</keyword>
<organism evidence="2">
    <name type="scientific">marine metagenome</name>
    <dbReference type="NCBI Taxonomy" id="408172"/>
    <lineage>
        <taxon>unclassified sequences</taxon>
        <taxon>metagenomes</taxon>
        <taxon>ecological metagenomes</taxon>
    </lineage>
</organism>
<proteinExistence type="predicted"/>
<evidence type="ECO:0000313" key="2">
    <source>
        <dbReference type="EMBL" id="SVE38539.1"/>
    </source>
</evidence>
<evidence type="ECO:0000256" key="1">
    <source>
        <dbReference type="SAM" id="Phobius"/>
    </source>
</evidence>
<keyword evidence="1" id="KW-0812">Transmembrane</keyword>
<feature type="transmembrane region" description="Helical" evidence="1">
    <location>
        <begin position="68"/>
        <end position="98"/>
    </location>
</feature>
<gene>
    <name evidence="2" type="ORF">METZ01_LOCUS491393</name>
</gene>
<reference evidence="2" key="1">
    <citation type="submission" date="2018-05" db="EMBL/GenBank/DDBJ databases">
        <authorList>
            <person name="Lanie J.A."/>
            <person name="Ng W.-L."/>
            <person name="Kazmierczak K.M."/>
            <person name="Andrzejewski T.M."/>
            <person name="Davidsen T.M."/>
            <person name="Wayne K.J."/>
            <person name="Tettelin H."/>
            <person name="Glass J.I."/>
            <person name="Rusch D."/>
            <person name="Podicherti R."/>
            <person name="Tsui H.-C.T."/>
            <person name="Winkler M.E."/>
        </authorList>
    </citation>
    <scope>NUCLEOTIDE SEQUENCE</scope>
</reference>
<feature type="transmembrane region" description="Helical" evidence="1">
    <location>
        <begin position="18"/>
        <end position="37"/>
    </location>
</feature>
<feature type="non-terminal residue" evidence="2">
    <location>
        <position position="100"/>
    </location>
</feature>
<protein>
    <submittedName>
        <fullName evidence="2">Uncharacterized protein</fullName>
    </submittedName>
</protein>
<accession>A0A383D2Q1</accession>
<feature type="transmembrane region" description="Helical" evidence="1">
    <location>
        <begin position="42"/>
        <end position="62"/>
    </location>
</feature>
<name>A0A383D2Q1_9ZZZZ</name>
<dbReference type="AlphaFoldDB" id="A0A383D2Q1"/>
<sequence>MVGAIDLGALLNLTINPVFGDIFILIGIALCLIGYILYRFMIALTVAVTSATAFFIFGPTFGLESGPLWMASVGVFLLLLIVGWLLYHTAVFIIGLAAGA</sequence>
<dbReference type="EMBL" id="UINC01213659">
    <property type="protein sequence ID" value="SVE38539.1"/>
    <property type="molecule type" value="Genomic_DNA"/>
</dbReference>